<evidence type="ECO:0000256" key="2">
    <source>
        <dbReference type="ARBA" id="ARBA00022598"/>
    </source>
</evidence>
<dbReference type="KEGG" id="dfa:DFA_00898"/>
<evidence type="ECO:0000256" key="10">
    <source>
        <dbReference type="RuleBase" id="RU361234"/>
    </source>
</evidence>
<dbReference type="SUPFAM" id="SSF52374">
    <property type="entry name" value="Nucleotidylyl transferase"/>
    <property type="match status" value="1"/>
</dbReference>
<keyword evidence="13" id="KW-1185">Reference proteome</keyword>
<reference evidence="13" key="1">
    <citation type="journal article" date="2011" name="Genome Res.">
        <title>Phylogeny-wide analysis of social amoeba genomes highlights ancient origins for complex intercellular communication.</title>
        <authorList>
            <person name="Heidel A.J."/>
            <person name="Lawal H.M."/>
            <person name="Felder M."/>
            <person name="Schilde C."/>
            <person name="Helps N.R."/>
            <person name="Tunggal B."/>
            <person name="Rivero F."/>
            <person name="John U."/>
            <person name="Schleicher M."/>
            <person name="Eichinger L."/>
            <person name="Platzer M."/>
            <person name="Noegel A.A."/>
            <person name="Schaap P."/>
            <person name="Gloeckner G."/>
        </authorList>
    </citation>
    <scope>NUCLEOTIDE SEQUENCE [LARGE SCALE GENOMIC DNA]</scope>
    <source>
        <strain evidence="13">SH3</strain>
    </source>
</reference>
<keyword evidence="2 10" id="KW-0436">Ligase</keyword>
<dbReference type="PANTHER" id="PTHR11766">
    <property type="entry name" value="TYROSYL-TRNA SYNTHETASE"/>
    <property type="match status" value="1"/>
</dbReference>
<dbReference type="InterPro" id="IPR001412">
    <property type="entry name" value="aa-tRNA-synth_I_CS"/>
</dbReference>
<dbReference type="PANTHER" id="PTHR11766:SF0">
    <property type="entry name" value="TYROSINE--TRNA LIGASE, MITOCHONDRIAL"/>
    <property type="match status" value="1"/>
</dbReference>
<dbReference type="Gene3D" id="1.10.240.10">
    <property type="entry name" value="Tyrosyl-Transfer RNA Synthetase"/>
    <property type="match status" value="1"/>
</dbReference>
<proteinExistence type="inferred from homology"/>
<dbReference type="FunFam" id="1.10.240.10:FF:000001">
    <property type="entry name" value="Tyrosine--tRNA ligase"/>
    <property type="match status" value="1"/>
</dbReference>
<dbReference type="InterPro" id="IPR002305">
    <property type="entry name" value="aa-tRNA-synth_Ic"/>
</dbReference>
<dbReference type="EC" id="6.1.1.1" evidence="1 10"/>
<dbReference type="InterPro" id="IPR002942">
    <property type="entry name" value="S4_RNA-bd"/>
</dbReference>
<keyword evidence="3 10" id="KW-0547">Nucleotide-binding</keyword>
<dbReference type="PROSITE" id="PS00178">
    <property type="entry name" value="AA_TRNA_LIGASE_I"/>
    <property type="match status" value="1"/>
</dbReference>
<keyword evidence="9" id="KW-0694">RNA-binding</keyword>
<evidence type="ECO:0000313" key="13">
    <source>
        <dbReference type="Proteomes" id="UP000007797"/>
    </source>
</evidence>
<accession>F4PUF7</accession>
<dbReference type="InterPro" id="IPR024088">
    <property type="entry name" value="Tyr-tRNA-ligase_bac-type"/>
</dbReference>
<keyword evidence="5 10" id="KW-0648">Protein biosynthesis</keyword>
<dbReference type="OrthoDB" id="337870at2759"/>
<dbReference type="GO" id="GO:0005524">
    <property type="term" value="F:ATP binding"/>
    <property type="evidence" value="ECO:0007669"/>
    <property type="project" value="UniProtKB-KW"/>
</dbReference>
<evidence type="ECO:0000256" key="7">
    <source>
        <dbReference type="ARBA" id="ARBA00033323"/>
    </source>
</evidence>
<dbReference type="PRINTS" id="PR01040">
    <property type="entry name" value="TRNASYNTHTYR"/>
</dbReference>
<comment type="similarity">
    <text evidence="10">Belongs to the class-I aminoacyl-tRNA synthetase family.</text>
</comment>
<evidence type="ECO:0000256" key="9">
    <source>
        <dbReference type="PROSITE-ProRule" id="PRU00182"/>
    </source>
</evidence>
<dbReference type="EMBL" id="GL883010">
    <property type="protein sequence ID" value="EGG21029.1"/>
    <property type="molecule type" value="Genomic_DNA"/>
</dbReference>
<name>F4PUF7_CACFS</name>
<dbReference type="NCBIfam" id="TIGR00234">
    <property type="entry name" value="tyrS"/>
    <property type="match status" value="2"/>
</dbReference>
<dbReference type="RefSeq" id="XP_004358879.1">
    <property type="nucleotide sequence ID" value="XM_004358822.1"/>
</dbReference>
<dbReference type="Gene3D" id="3.40.50.620">
    <property type="entry name" value="HUPs"/>
    <property type="match status" value="1"/>
</dbReference>
<evidence type="ECO:0000259" key="11">
    <source>
        <dbReference type="Pfam" id="PF01479"/>
    </source>
</evidence>
<evidence type="ECO:0000256" key="3">
    <source>
        <dbReference type="ARBA" id="ARBA00022741"/>
    </source>
</evidence>
<evidence type="ECO:0000256" key="6">
    <source>
        <dbReference type="ARBA" id="ARBA00023146"/>
    </source>
</evidence>
<dbReference type="STRING" id="1054147.F4PUF7"/>
<feature type="domain" description="RNA-binding S4" evidence="11">
    <location>
        <begin position="437"/>
        <end position="469"/>
    </location>
</feature>
<dbReference type="GO" id="GO:0005829">
    <property type="term" value="C:cytosol"/>
    <property type="evidence" value="ECO:0007669"/>
    <property type="project" value="TreeGrafter"/>
</dbReference>
<dbReference type="InterPro" id="IPR014729">
    <property type="entry name" value="Rossmann-like_a/b/a_fold"/>
</dbReference>
<evidence type="ECO:0000256" key="4">
    <source>
        <dbReference type="ARBA" id="ARBA00022840"/>
    </source>
</evidence>
<dbReference type="CDD" id="cd00165">
    <property type="entry name" value="S4"/>
    <property type="match status" value="1"/>
</dbReference>
<evidence type="ECO:0000256" key="5">
    <source>
        <dbReference type="ARBA" id="ARBA00022917"/>
    </source>
</evidence>
<keyword evidence="6 10" id="KW-0030">Aminoacyl-tRNA synthetase</keyword>
<dbReference type="Proteomes" id="UP000007797">
    <property type="component" value="Unassembled WGS sequence"/>
</dbReference>
<dbReference type="Pfam" id="PF01479">
    <property type="entry name" value="S4"/>
    <property type="match status" value="1"/>
</dbReference>
<dbReference type="OMA" id="YMMAKDS"/>
<dbReference type="GO" id="GO:0005739">
    <property type="term" value="C:mitochondrion"/>
    <property type="evidence" value="ECO:0007669"/>
    <property type="project" value="TreeGrafter"/>
</dbReference>
<dbReference type="SUPFAM" id="SSF55174">
    <property type="entry name" value="Alpha-L RNA-binding motif"/>
    <property type="match status" value="1"/>
</dbReference>
<evidence type="ECO:0000256" key="1">
    <source>
        <dbReference type="ARBA" id="ARBA00013160"/>
    </source>
</evidence>
<dbReference type="Pfam" id="PF00579">
    <property type="entry name" value="tRNA-synt_1b"/>
    <property type="match status" value="1"/>
</dbReference>
<keyword evidence="4 10" id="KW-0067">ATP-binding</keyword>
<evidence type="ECO:0000256" key="8">
    <source>
        <dbReference type="ARBA" id="ARBA00048248"/>
    </source>
</evidence>
<dbReference type="GO" id="GO:0003723">
    <property type="term" value="F:RNA binding"/>
    <property type="evidence" value="ECO:0007669"/>
    <property type="project" value="UniProtKB-KW"/>
</dbReference>
<dbReference type="GeneID" id="14872649"/>
<dbReference type="InterPro" id="IPR002307">
    <property type="entry name" value="Tyr-tRNA-ligase"/>
</dbReference>
<dbReference type="Gene3D" id="3.10.290.10">
    <property type="entry name" value="RNA-binding S4 domain"/>
    <property type="match status" value="1"/>
</dbReference>
<dbReference type="HAMAP" id="MF_02006">
    <property type="entry name" value="Tyr_tRNA_synth_type1"/>
    <property type="match status" value="1"/>
</dbReference>
<dbReference type="InterPro" id="IPR036986">
    <property type="entry name" value="S4_RNA-bd_sf"/>
</dbReference>
<protein>
    <recommendedName>
        <fullName evidence="1 10">Tyrosine--tRNA ligase</fullName>
        <ecNumber evidence="1 10">6.1.1.1</ecNumber>
    </recommendedName>
    <alternativeName>
        <fullName evidence="7 10">Tyrosyl-tRNA synthetase</fullName>
    </alternativeName>
</protein>
<dbReference type="CDD" id="cd00805">
    <property type="entry name" value="TyrRS_core"/>
    <property type="match status" value="1"/>
</dbReference>
<comment type="catalytic activity">
    <reaction evidence="8 10">
        <text>tRNA(Tyr) + L-tyrosine + ATP = L-tyrosyl-tRNA(Tyr) + AMP + diphosphate + H(+)</text>
        <dbReference type="Rhea" id="RHEA:10220"/>
        <dbReference type="Rhea" id="RHEA-COMP:9706"/>
        <dbReference type="Rhea" id="RHEA-COMP:9707"/>
        <dbReference type="ChEBI" id="CHEBI:15378"/>
        <dbReference type="ChEBI" id="CHEBI:30616"/>
        <dbReference type="ChEBI" id="CHEBI:33019"/>
        <dbReference type="ChEBI" id="CHEBI:58315"/>
        <dbReference type="ChEBI" id="CHEBI:78442"/>
        <dbReference type="ChEBI" id="CHEBI:78536"/>
        <dbReference type="ChEBI" id="CHEBI:456215"/>
        <dbReference type="EC" id="6.1.1.1"/>
    </reaction>
</comment>
<dbReference type="PROSITE" id="PS50889">
    <property type="entry name" value="S4"/>
    <property type="match status" value="1"/>
</dbReference>
<sequence>MLTALKRTSILSNRYIGFSSSSSLIRNFSTTTTTFTTSTTNVIDTLKSRGFIYQMTANDEEMKKLTSKPVSLYAGFDPTANSLHIGNLIQLMVLLQFKRHGHNPIALLGGATALIGDPSGKSTDRPQLDQTFITDNSKIIRENIETILGKDNLIVDNYDWNKDISIISFFRDIGKYFRIGSMLRKDFIQNRIGQVMEIPKGNGETTEKCVVLNNTSDSTGISLPEFCYSLFQSNDYVHLHSTHNCVIQIGGSDQWGNITDGCDLIKKKLNKTAHGITIPLLTNSQGKKLGKSEGNSIWLSASRTSPFNFFQYWIQIADDDVEKLLNLFTFIPLQEIKEVMEKHRAEPHLRHAQRVLAEHVTRIVHGDQGVEEAINTTKLLFSEDSLSILDSYRNDPVRADSLFSKLNFKEIEISQYPIQGEKSATVASIFQSASSASRNQVKQLIESKSIQINGTTVTPGQKIQQSDLIGNHYIILRQVYLKLTEKR</sequence>
<dbReference type="GO" id="GO:0004831">
    <property type="term" value="F:tyrosine-tRNA ligase activity"/>
    <property type="evidence" value="ECO:0007669"/>
    <property type="project" value="UniProtKB-EC"/>
</dbReference>
<gene>
    <name evidence="12" type="primary">mtyrS</name>
    <name evidence="12" type="ORF">DFA_00898</name>
</gene>
<dbReference type="InterPro" id="IPR024107">
    <property type="entry name" value="Tyr-tRNA-ligase_bac_1"/>
</dbReference>
<dbReference type="AlphaFoldDB" id="F4PUF7"/>
<dbReference type="GO" id="GO:0006437">
    <property type="term" value="P:tyrosyl-tRNA aminoacylation"/>
    <property type="evidence" value="ECO:0007669"/>
    <property type="project" value="InterPro"/>
</dbReference>
<organism evidence="12 13">
    <name type="scientific">Cavenderia fasciculata</name>
    <name type="common">Slime mold</name>
    <name type="synonym">Dictyostelium fasciculatum</name>
    <dbReference type="NCBI Taxonomy" id="261658"/>
    <lineage>
        <taxon>Eukaryota</taxon>
        <taxon>Amoebozoa</taxon>
        <taxon>Evosea</taxon>
        <taxon>Eumycetozoa</taxon>
        <taxon>Dictyostelia</taxon>
        <taxon>Acytosteliales</taxon>
        <taxon>Cavenderiaceae</taxon>
        <taxon>Cavenderia</taxon>
    </lineage>
</organism>
<evidence type="ECO:0000313" key="12">
    <source>
        <dbReference type="EMBL" id="EGG21029.1"/>
    </source>
</evidence>